<dbReference type="Pfam" id="PF12728">
    <property type="entry name" value="HTH_17"/>
    <property type="match status" value="1"/>
</dbReference>
<dbReference type="Proteomes" id="UP001299235">
    <property type="component" value="Unassembled WGS sequence"/>
</dbReference>
<dbReference type="InterPro" id="IPR010093">
    <property type="entry name" value="SinI_DNA-bd"/>
</dbReference>
<dbReference type="RefSeq" id="WP_248835783.1">
    <property type="nucleotide sequence ID" value="NZ_JAJEQE010000045.1"/>
</dbReference>
<sequence length="62" mass="6982">MNNFNKLLTVNEVCQALSIGKTTGYKLLREKSIPSGKIGNKILVRETDLQNYINEHLNATPH</sequence>
<protein>
    <submittedName>
        <fullName evidence="2">Helix-turn-helix domain-containing protein</fullName>
    </submittedName>
</protein>
<gene>
    <name evidence="2" type="ORF">LKD42_11535</name>
</gene>
<dbReference type="EMBL" id="JAJEQE010000045">
    <property type="protein sequence ID" value="MCC2149876.1"/>
    <property type="molecule type" value="Genomic_DNA"/>
</dbReference>
<feature type="domain" description="Helix-turn-helix" evidence="1">
    <location>
        <begin position="7"/>
        <end position="56"/>
    </location>
</feature>
<dbReference type="InterPro" id="IPR041657">
    <property type="entry name" value="HTH_17"/>
</dbReference>
<name>A0ABS8EXF4_9FIRM</name>
<dbReference type="NCBIfam" id="TIGR01764">
    <property type="entry name" value="excise"/>
    <property type="match status" value="1"/>
</dbReference>
<reference evidence="2 3" key="1">
    <citation type="submission" date="2021-10" db="EMBL/GenBank/DDBJ databases">
        <title>Anaerobic single-cell dispensing facilitates the cultivation of human gut bacteria.</title>
        <authorList>
            <person name="Afrizal A."/>
        </authorList>
    </citation>
    <scope>NUCLEOTIDE SEQUENCE [LARGE SCALE GENOMIC DNA]</scope>
    <source>
        <strain evidence="2 3">CLA-AA-H246</strain>
    </source>
</reference>
<comment type="caution">
    <text evidence="2">The sequence shown here is derived from an EMBL/GenBank/DDBJ whole genome shotgun (WGS) entry which is preliminary data.</text>
</comment>
<evidence type="ECO:0000259" key="1">
    <source>
        <dbReference type="Pfam" id="PF12728"/>
    </source>
</evidence>
<keyword evidence="3" id="KW-1185">Reference proteome</keyword>
<accession>A0ABS8EXF4</accession>
<evidence type="ECO:0000313" key="3">
    <source>
        <dbReference type="Proteomes" id="UP001299235"/>
    </source>
</evidence>
<proteinExistence type="predicted"/>
<evidence type="ECO:0000313" key="2">
    <source>
        <dbReference type="EMBL" id="MCC2149876.1"/>
    </source>
</evidence>
<organism evidence="2 3">
    <name type="scientific">Hominisplanchenecus faecis</name>
    <dbReference type="NCBI Taxonomy" id="2885351"/>
    <lineage>
        <taxon>Bacteria</taxon>
        <taxon>Bacillati</taxon>
        <taxon>Bacillota</taxon>
        <taxon>Clostridia</taxon>
        <taxon>Lachnospirales</taxon>
        <taxon>Lachnospiraceae</taxon>
        <taxon>Hominisplanchenecus</taxon>
    </lineage>
</organism>